<keyword evidence="3" id="KW-1185">Reference proteome</keyword>
<gene>
    <name evidence="2" type="ORF">H1R20_g11699</name>
</gene>
<protein>
    <submittedName>
        <fullName evidence="2">Uncharacterized protein</fullName>
    </submittedName>
</protein>
<comment type="caution">
    <text evidence="2">The sequence shown here is derived from an EMBL/GenBank/DDBJ whole genome shotgun (WGS) entry which is preliminary data.</text>
</comment>
<name>A0A9W8IZC8_9AGAR</name>
<keyword evidence="1" id="KW-0812">Transmembrane</keyword>
<dbReference type="Proteomes" id="UP001140091">
    <property type="component" value="Unassembled WGS sequence"/>
</dbReference>
<dbReference type="AlphaFoldDB" id="A0A9W8IZC8"/>
<feature type="transmembrane region" description="Helical" evidence="1">
    <location>
        <begin position="46"/>
        <end position="65"/>
    </location>
</feature>
<proteinExistence type="predicted"/>
<sequence>MTASAPPFRVREPDIITVDMLLFAIFTISTVPLLIVFPTFFPTSPVFFATAPVFLATAPVFFATFPA</sequence>
<reference evidence="2" key="1">
    <citation type="submission" date="2022-06" db="EMBL/GenBank/DDBJ databases">
        <title>Genome Sequence of Candolleomyces eurysporus.</title>
        <authorList>
            <person name="Buettner E."/>
        </authorList>
    </citation>
    <scope>NUCLEOTIDE SEQUENCE</scope>
    <source>
        <strain evidence="2">VTCC 930004</strain>
    </source>
</reference>
<evidence type="ECO:0000313" key="2">
    <source>
        <dbReference type="EMBL" id="KAJ2925410.1"/>
    </source>
</evidence>
<keyword evidence="1" id="KW-0472">Membrane</keyword>
<feature type="non-terminal residue" evidence="2">
    <location>
        <position position="67"/>
    </location>
</feature>
<organism evidence="2 3">
    <name type="scientific">Candolleomyces eurysporus</name>
    <dbReference type="NCBI Taxonomy" id="2828524"/>
    <lineage>
        <taxon>Eukaryota</taxon>
        <taxon>Fungi</taxon>
        <taxon>Dikarya</taxon>
        <taxon>Basidiomycota</taxon>
        <taxon>Agaricomycotina</taxon>
        <taxon>Agaricomycetes</taxon>
        <taxon>Agaricomycetidae</taxon>
        <taxon>Agaricales</taxon>
        <taxon>Agaricineae</taxon>
        <taxon>Psathyrellaceae</taxon>
        <taxon>Candolleomyces</taxon>
    </lineage>
</organism>
<evidence type="ECO:0000256" key="1">
    <source>
        <dbReference type="SAM" id="Phobius"/>
    </source>
</evidence>
<evidence type="ECO:0000313" key="3">
    <source>
        <dbReference type="Proteomes" id="UP001140091"/>
    </source>
</evidence>
<keyword evidence="1" id="KW-1133">Transmembrane helix</keyword>
<feature type="transmembrane region" description="Helical" evidence="1">
    <location>
        <begin position="21"/>
        <end position="40"/>
    </location>
</feature>
<dbReference type="EMBL" id="JANBPK010001189">
    <property type="protein sequence ID" value="KAJ2925410.1"/>
    <property type="molecule type" value="Genomic_DNA"/>
</dbReference>
<accession>A0A9W8IZC8</accession>